<dbReference type="SUPFAM" id="SSF161098">
    <property type="entry name" value="MetI-like"/>
    <property type="match status" value="1"/>
</dbReference>
<gene>
    <name evidence="9" type="ORF">V1479_02790</name>
</gene>
<feature type="transmembrane region" description="Helical" evidence="7">
    <location>
        <begin position="205"/>
        <end position="230"/>
    </location>
</feature>
<evidence type="ECO:0000256" key="6">
    <source>
        <dbReference type="ARBA" id="ARBA00023136"/>
    </source>
</evidence>
<dbReference type="EMBL" id="JAZHFV010000001">
    <property type="protein sequence ID" value="MEX4006213.1"/>
    <property type="molecule type" value="Genomic_DNA"/>
</dbReference>
<dbReference type="Proteomes" id="UP001559025">
    <property type="component" value="Unassembled WGS sequence"/>
</dbReference>
<keyword evidence="2 7" id="KW-0813">Transport</keyword>
<comment type="caution">
    <text evidence="9">The sequence shown here is derived from an EMBL/GenBank/DDBJ whole genome shotgun (WGS) entry which is preliminary data.</text>
</comment>
<sequence length="297" mass="33195">MHEARRPNPLFRNLSAKIAAIPMILTALVVFAGGTIWTIIYSFTNSRLLPRENFVGLDQYERLWSSSKWIISIQNLLIYGVCLLVFSLVVGFLLAALLDQKIRFENTFRTIFLYPFALSFIVTGLVWQWILNPQFGVEGIVRSLGWTSFSFDPLYNADIVIYGILIAALWQSTGLIMCLMLAGLRGIDEDIWKAARVDGIPMWKTYAFIVIPMMRPVFITTLVIIASGIVKVYDLVVAQTGGGPGIASEVPAKYVYDAMFLSQNLGQGFAASTMMLLTVLIVLIPWAYLEFGGKKRG</sequence>
<feature type="transmembrane region" description="Helical" evidence="7">
    <location>
        <begin position="21"/>
        <end position="43"/>
    </location>
</feature>
<accession>A0ABV3WNH8</accession>
<evidence type="ECO:0000256" key="4">
    <source>
        <dbReference type="ARBA" id="ARBA00022692"/>
    </source>
</evidence>
<dbReference type="InterPro" id="IPR035906">
    <property type="entry name" value="MetI-like_sf"/>
</dbReference>
<keyword evidence="5 7" id="KW-1133">Transmembrane helix</keyword>
<dbReference type="PROSITE" id="PS50928">
    <property type="entry name" value="ABC_TM1"/>
    <property type="match status" value="1"/>
</dbReference>
<feature type="transmembrane region" description="Helical" evidence="7">
    <location>
        <begin position="269"/>
        <end position="289"/>
    </location>
</feature>
<dbReference type="InterPro" id="IPR000515">
    <property type="entry name" value="MetI-like"/>
</dbReference>
<dbReference type="RefSeq" id="WP_368801560.1">
    <property type="nucleotide sequence ID" value="NZ_JAZHFV010000001.1"/>
</dbReference>
<dbReference type="Pfam" id="PF00528">
    <property type="entry name" value="BPD_transp_1"/>
    <property type="match status" value="1"/>
</dbReference>
<proteinExistence type="inferred from homology"/>
<feature type="transmembrane region" description="Helical" evidence="7">
    <location>
        <begin position="76"/>
        <end position="98"/>
    </location>
</feature>
<comment type="similarity">
    <text evidence="7">Belongs to the binding-protein-dependent transport system permease family.</text>
</comment>
<feature type="transmembrane region" description="Helical" evidence="7">
    <location>
        <begin position="159"/>
        <end position="184"/>
    </location>
</feature>
<keyword evidence="3" id="KW-1003">Cell membrane</keyword>
<keyword evidence="10" id="KW-1185">Reference proteome</keyword>
<evidence type="ECO:0000256" key="5">
    <source>
        <dbReference type="ARBA" id="ARBA00022989"/>
    </source>
</evidence>
<keyword evidence="6 7" id="KW-0472">Membrane</keyword>
<dbReference type="Gene3D" id="1.10.3720.10">
    <property type="entry name" value="MetI-like"/>
    <property type="match status" value="1"/>
</dbReference>
<dbReference type="PANTHER" id="PTHR30193">
    <property type="entry name" value="ABC TRANSPORTER PERMEASE PROTEIN"/>
    <property type="match status" value="1"/>
</dbReference>
<reference evidence="9 10" key="1">
    <citation type="submission" date="2024-01" db="EMBL/GenBank/DDBJ databases">
        <title>New evidence supports the origin of RcGTA from prophage.</title>
        <authorList>
            <person name="Xu Y."/>
            <person name="Liu B."/>
            <person name="Chen F."/>
        </authorList>
    </citation>
    <scope>NUCLEOTIDE SEQUENCE [LARGE SCALE GENOMIC DNA]</scope>
    <source>
        <strain evidence="9 10">CBW1107-2</strain>
    </source>
</reference>
<dbReference type="CDD" id="cd06261">
    <property type="entry name" value="TM_PBP2"/>
    <property type="match status" value="1"/>
</dbReference>
<dbReference type="InterPro" id="IPR051393">
    <property type="entry name" value="ABC_transporter_permease"/>
</dbReference>
<comment type="subcellular location">
    <subcellularLocation>
        <location evidence="1 7">Cell membrane</location>
        <topology evidence="1 7">Multi-pass membrane protein</topology>
    </subcellularLocation>
</comment>
<evidence type="ECO:0000256" key="2">
    <source>
        <dbReference type="ARBA" id="ARBA00022448"/>
    </source>
</evidence>
<feature type="domain" description="ABC transmembrane type-1" evidence="8">
    <location>
        <begin position="73"/>
        <end position="286"/>
    </location>
</feature>
<evidence type="ECO:0000256" key="7">
    <source>
        <dbReference type="RuleBase" id="RU363032"/>
    </source>
</evidence>
<feature type="transmembrane region" description="Helical" evidence="7">
    <location>
        <begin position="110"/>
        <end position="130"/>
    </location>
</feature>
<organism evidence="9 10">
    <name type="scientific">Neoaquamicrobium sediminum</name>
    <dbReference type="NCBI Taxonomy" id="1849104"/>
    <lineage>
        <taxon>Bacteria</taxon>
        <taxon>Pseudomonadati</taxon>
        <taxon>Pseudomonadota</taxon>
        <taxon>Alphaproteobacteria</taxon>
        <taxon>Hyphomicrobiales</taxon>
        <taxon>Phyllobacteriaceae</taxon>
        <taxon>Neoaquamicrobium</taxon>
    </lineage>
</organism>
<name>A0ABV3WNH8_9HYPH</name>
<evidence type="ECO:0000313" key="10">
    <source>
        <dbReference type="Proteomes" id="UP001559025"/>
    </source>
</evidence>
<evidence type="ECO:0000313" key="9">
    <source>
        <dbReference type="EMBL" id="MEX4006213.1"/>
    </source>
</evidence>
<dbReference type="PANTHER" id="PTHR30193:SF42">
    <property type="entry name" value="ABC TRANSPORTER PERMEASE PROTEIN"/>
    <property type="match status" value="1"/>
</dbReference>
<keyword evidence="4 7" id="KW-0812">Transmembrane</keyword>
<evidence type="ECO:0000256" key="3">
    <source>
        <dbReference type="ARBA" id="ARBA00022475"/>
    </source>
</evidence>
<protein>
    <submittedName>
        <fullName evidence="9">Sugar ABC transporter permease</fullName>
    </submittedName>
</protein>
<evidence type="ECO:0000256" key="1">
    <source>
        <dbReference type="ARBA" id="ARBA00004651"/>
    </source>
</evidence>
<evidence type="ECO:0000259" key="8">
    <source>
        <dbReference type="PROSITE" id="PS50928"/>
    </source>
</evidence>